<evidence type="ECO:0000313" key="2">
    <source>
        <dbReference type="EMBL" id="MFC5635859.1"/>
    </source>
</evidence>
<proteinExistence type="predicted"/>
<evidence type="ECO:0000256" key="1">
    <source>
        <dbReference type="SAM" id="Phobius"/>
    </source>
</evidence>
<reference evidence="3" key="1">
    <citation type="journal article" date="2019" name="Int. J. Syst. Evol. Microbiol.">
        <title>The Global Catalogue of Microorganisms (GCM) 10K type strain sequencing project: providing services to taxonomists for standard genome sequencing and annotation.</title>
        <authorList>
            <consortium name="The Broad Institute Genomics Platform"/>
            <consortium name="The Broad Institute Genome Sequencing Center for Infectious Disease"/>
            <person name="Wu L."/>
            <person name="Ma J."/>
        </authorList>
    </citation>
    <scope>NUCLEOTIDE SEQUENCE [LARGE SCALE GENOMIC DNA]</scope>
    <source>
        <strain evidence="3">CGMCC 4.7248</strain>
    </source>
</reference>
<accession>A0ABW0UTV1</accession>
<gene>
    <name evidence="2" type="ORF">ACFPZJ_19085</name>
</gene>
<keyword evidence="3" id="KW-1185">Reference proteome</keyword>
<dbReference type="Proteomes" id="UP001596154">
    <property type="component" value="Unassembled WGS sequence"/>
</dbReference>
<dbReference type="RefSeq" id="WP_381022792.1">
    <property type="nucleotide sequence ID" value="NZ_JBHSNY010000006.1"/>
</dbReference>
<feature type="transmembrane region" description="Helical" evidence="1">
    <location>
        <begin position="29"/>
        <end position="50"/>
    </location>
</feature>
<keyword evidence="1" id="KW-0812">Transmembrane</keyword>
<evidence type="ECO:0000313" key="3">
    <source>
        <dbReference type="Proteomes" id="UP001596154"/>
    </source>
</evidence>
<name>A0ABW0UTV1_9ACTN</name>
<comment type="caution">
    <text evidence="2">The sequence shown here is derived from an EMBL/GenBank/DDBJ whole genome shotgun (WGS) entry which is preliminary data.</text>
</comment>
<sequence>MSKNQKAAVLMIAAIAGQAYLSKVAKQQAATLGLSVVAVGLIGLAIGTALG</sequence>
<protein>
    <submittedName>
        <fullName evidence="2">Uncharacterized protein</fullName>
    </submittedName>
</protein>
<keyword evidence="1" id="KW-0472">Membrane</keyword>
<keyword evidence="1" id="KW-1133">Transmembrane helix</keyword>
<organism evidence="2 3">
    <name type="scientific">Streptomyces bullii</name>
    <dbReference type="NCBI Taxonomy" id="349910"/>
    <lineage>
        <taxon>Bacteria</taxon>
        <taxon>Bacillati</taxon>
        <taxon>Actinomycetota</taxon>
        <taxon>Actinomycetes</taxon>
        <taxon>Kitasatosporales</taxon>
        <taxon>Streptomycetaceae</taxon>
        <taxon>Streptomyces</taxon>
    </lineage>
</organism>
<dbReference type="EMBL" id="JBHSNY010000006">
    <property type="protein sequence ID" value="MFC5635859.1"/>
    <property type="molecule type" value="Genomic_DNA"/>
</dbReference>